<evidence type="ECO:0000256" key="11">
    <source>
        <dbReference type="ARBA" id="ARBA00029766"/>
    </source>
</evidence>
<dbReference type="SUPFAM" id="SSF55083">
    <property type="entry name" value="6-hydroxymethyl-7,8-dihydropterin pyrophosphokinase, HPPK"/>
    <property type="match status" value="1"/>
</dbReference>
<dbReference type="NCBIfam" id="TIGR01498">
    <property type="entry name" value="folK"/>
    <property type="match status" value="1"/>
</dbReference>
<dbReference type="Proteomes" id="UP000488299">
    <property type="component" value="Unassembled WGS sequence"/>
</dbReference>
<reference evidence="14 15" key="1">
    <citation type="submission" date="2019-10" db="EMBL/GenBank/DDBJ databases">
        <title>Rudanella paleaurantiibacter sp. nov., isolated from sludge.</title>
        <authorList>
            <person name="Xu S.Q."/>
        </authorList>
    </citation>
    <scope>NUCLEOTIDE SEQUENCE [LARGE SCALE GENOMIC DNA]</scope>
    <source>
        <strain evidence="14 15">HX-22-17</strain>
    </source>
</reference>
<feature type="domain" description="7,8-dihydro-6-hydroxymethylpterin-pyrophosphokinase" evidence="13">
    <location>
        <begin position="86"/>
        <end position="97"/>
    </location>
</feature>
<evidence type="ECO:0000256" key="7">
    <source>
        <dbReference type="ARBA" id="ARBA00022777"/>
    </source>
</evidence>
<comment type="similarity">
    <text evidence="2">Belongs to the HPPK family.</text>
</comment>
<evidence type="ECO:0000313" key="14">
    <source>
        <dbReference type="EMBL" id="KAB7729019.1"/>
    </source>
</evidence>
<evidence type="ECO:0000256" key="9">
    <source>
        <dbReference type="ARBA" id="ARBA00022909"/>
    </source>
</evidence>
<dbReference type="Pfam" id="PF01288">
    <property type="entry name" value="HPPK"/>
    <property type="match status" value="1"/>
</dbReference>
<dbReference type="AlphaFoldDB" id="A0A7J5TWJ9"/>
<gene>
    <name evidence="14" type="primary">folK</name>
    <name evidence="14" type="ORF">F5984_15300</name>
</gene>
<dbReference type="InterPro" id="IPR035907">
    <property type="entry name" value="Hppk_sf"/>
</dbReference>
<dbReference type="InterPro" id="IPR000550">
    <property type="entry name" value="Hppk"/>
</dbReference>
<keyword evidence="8" id="KW-0067">ATP-binding</keyword>
<keyword evidence="9" id="KW-0289">Folate biosynthesis</keyword>
<dbReference type="GO" id="GO:0005524">
    <property type="term" value="F:ATP binding"/>
    <property type="evidence" value="ECO:0007669"/>
    <property type="project" value="UniProtKB-KW"/>
</dbReference>
<organism evidence="14 15">
    <name type="scientific">Rudanella paleaurantiibacter</name>
    <dbReference type="NCBI Taxonomy" id="2614655"/>
    <lineage>
        <taxon>Bacteria</taxon>
        <taxon>Pseudomonadati</taxon>
        <taxon>Bacteroidota</taxon>
        <taxon>Cytophagia</taxon>
        <taxon>Cytophagales</taxon>
        <taxon>Cytophagaceae</taxon>
        <taxon>Rudanella</taxon>
    </lineage>
</organism>
<keyword evidence="15" id="KW-1185">Reference proteome</keyword>
<dbReference type="GO" id="GO:0046654">
    <property type="term" value="P:tetrahydrofolate biosynthetic process"/>
    <property type="evidence" value="ECO:0007669"/>
    <property type="project" value="UniProtKB-UniPathway"/>
</dbReference>
<keyword evidence="7 14" id="KW-0418">Kinase</keyword>
<keyword evidence="6" id="KW-0547">Nucleotide-binding</keyword>
<dbReference type="PANTHER" id="PTHR43071:SF1">
    <property type="entry name" value="2-AMINO-4-HYDROXY-6-HYDROXYMETHYLDIHYDROPTERIDINE PYROPHOSPHOKINASE"/>
    <property type="match status" value="1"/>
</dbReference>
<sequence>MRLFLLLGANLGDRVQMLTQAQTRLVQSVGPLLGASGLYETAPWGVTDQPAYLNQVLELDTQLAPADVLTQTQAIEQALGRVRLQRWGARIIDIDLLYYADTVLQTDRLTLPHPLLHERRFTLVPLCELAPDFVHPVLGQTNAHLLQQCPDTGEVNRFVG</sequence>
<dbReference type="CDD" id="cd00483">
    <property type="entry name" value="HPPK"/>
    <property type="match status" value="1"/>
</dbReference>
<evidence type="ECO:0000313" key="15">
    <source>
        <dbReference type="Proteomes" id="UP000488299"/>
    </source>
</evidence>
<dbReference type="UniPathway" id="UPA00077">
    <property type="reaction ID" value="UER00155"/>
</dbReference>
<evidence type="ECO:0000256" key="5">
    <source>
        <dbReference type="ARBA" id="ARBA00022679"/>
    </source>
</evidence>
<evidence type="ECO:0000256" key="2">
    <source>
        <dbReference type="ARBA" id="ARBA00005810"/>
    </source>
</evidence>
<evidence type="ECO:0000256" key="6">
    <source>
        <dbReference type="ARBA" id="ARBA00022741"/>
    </source>
</evidence>
<proteinExistence type="inferred from homology"/>
<dbReference type="PANTHER" id="PTHR43071">
    <property type="entry name" value="2-AMINO-4-HYDROXY-6-HYDROXYMETHYLDIHYDROPTERIDINE PYROPHOSPHOKINASE"/>
    <property type="match status" value="1"/>
</dbReference>
<comment type="caution">
    <text evidence="14">The sequence shown here is derived from an EMBL/GenBank/DDBJ whole genome shotgun (WGS) entry which is preliminary data.</text>
</comment>
<dbReference type="GO" id="GO:0046656">
    <property type="term" value="P:folic acid biosynthetic process"/>
    <property type="evidence" value="ECO:0007669"/>
    <property type="project" value="UniProtKB-KW"/>
</dbReference>
<evidence type="ECO:0000256" key="1">
    <source>
        <dbReference type="ARBA" id="ARBA00005051"/>
    </source>
</evidence>
<dbReference type="Gene3D" id="3.30.70.560">
    <property type="entry name" value="7,8-Dihydro-6-hydroxymethylpterin-pyrophosphokinase HPPK"/>
    <property type="match status" value="1"/>
</dbReference>
<accession>A0A7J5TWJ9</accession>
<evidence type="ECO:0000259" key="13">
    <source>
        <dbReference type="PROSITE" id="PS00794"/>
    </source>
</evidence>
<evidence type="ECO:0000256" key="8">
    <source>
        <dbReference type="ARBA" id="ARBA00022840"/>
    </source>
</evidence>
<name>A0A7J5TWJ9_9BACT</name>
<comment type="pathway">
    <text evidence="1">Cofactor biosynthesis; tetrahydrofolate biosynthesis; 2-amino-4-hydroxy-6-hydroxymethyl-7,8-dihydropteridine diphosphate from 7,8-dihydroneopterin triphosphate: step 4/4.</text>
</comment>
<dbReference type="EMBL" id="WELI01000006">
    <property type="protein sequence ID" value="KAB7729019.1"/>
    <property type="molecule type" value="Genomic_DNA"/>
</dbReference>
<dbReference type="GO" id="GO:0016301">
    <property type="term" value="F:kinase activity"/>
    <property type="evidence" value="ECO:0007669"/>
    <property type="project" value="UniProtKB-KW"/>
</dbReference>
<comment type="function">
    <text evidence="10">Catalyzes the transfer of pyrophosphate from adenosine triphosphate (ATP) to 6-hydroxymethyl-7,8-dihydropterin, an enzymatic step in folate biosynthesis pathway.</text>
</comment>
<dbReference type="PROSITE" id="PS00794">
    <property type="entry name" value="HPPK"/>
    <property type="match status" value="1"/>
</dbReference>
<evidence type="ECO:0000256" key="3">
    <source>
        <dbReference type="ARBA" id="ARBA00013253"/>
    </source>
</evidence>
<protein>
    <recommendedName>
        <fullName evidence="4">2-amino-4-hydroxy-6-hydroxymethyldihydropteridine pyrophosphokinase</fullName>
        <ecNumber evidence="3">2.7.6.3</ecNumber>
    </recommendedName>
    <alternativeName>
        <fullName evidence="11">6-hydroxymethyl-7,8-dihydropterin pyrophosphokinase</fullName>
    </alternativeName>
    <alternativeName>
        <fullName evidence="12">7,8-dihydro-6-hydroxymethylpterin-pyrophosphokinase</fullName>
    </alternativeName>
</protein>
<evidence type="ECO:0000256" key="4">
    <source>
        <dbReference type="ARBA" id="ARBA00016218"/>
    </source>
</evidence>
<dbReference type="EC" id="2.7.6.3" evidence="3"/>
<dbReference type="RefSeq" id="WP_152125133.1">
    <property type="nucleotide sequence ID" value="NZ_WELI01000006.1"/>
</dbReference>
<dbReference type="GO" id="GO:0003848">
    <property type="term" value="F:2-amino-4-hydroxy-6-hydroxymethyldihydropteridine diphosphokinase activity"/>
    <property type="evidence" value="ECO:0007669"/>
    <property type="project" value="UniProtKB-EC"/>
</dbReference>
<evidence type="ECO:0000256" key="12">
    <source>
        <dbReference type="ARBA" id="ARBA00033413"/>
    </source>
</evidence>
<keyword evidence="5 14" id="KW-0808">Transferase</keyword>
<evidence type="ECO:0000256" key="10">
    <source>
        <dbReference type="ARBA" id="ARBA00029409"/>
    </source>
</evidence>